<keyword evidence="1" id="KW-0472">Membrane</keyword>
<dbReference type="Gene3D" id="3.30.420.40">
    <property type="match status" value="2"/>
</dbReference>
<accession>A0A1F6AQ77</accession>
<evidence type="ECO:0000259" key="2">
    <source>
        <dbReference type="Pfam" id="PF13399"/>
    </source>
</evidence>
<protein>
    <recommendedName>
        <fullName evidence="2">LytR/CpsA/Psr regulator C-terminal domain-containing protein</fullName>
    </recommendedName>
</protein>
<dbReference type="Proteomes" id="UP000176609">
    <property type="component" value="Unassembled WGS sequence"/>
</dbReference>
<evidence type="ECO:0000313" key="4">
    <source>
        <dbReference type="Proteomes" id="UP000176609"/>
    </source>
</evidence>
<gene>
    <name evidence="3" type="ORF">A2960_01595</name>
</gene>
<keyword evidence="1" id="KW-1133">Transmembrane helix</keyword>
<dbReference type="EMBL" id="MFJR01000007">
    <property type="protein sequence ID" value="OGG26841.1"/>
    <property type="molecule type" value="Genomic_DNA"/>
</dbReference>
<proteinExistence type="predicted"/>
<dbReference type="InterPro" id="IPR027381">
    <property type="entry name" value="LytR/CpsA/Psr_C"/>
</dbReference>
<keyword evidence="1" id="KW-0812">Transmembrane</keyword>
<evidence type="ECO:0000256" key="1">
    <source>
        <dbReference type="SAM" id="Phobius"/>
    </source>
</evidence>
<dbReference type="AlphaFoldDB" id="A0A1F6AQ77"/>
<comment type="caution">
    <text evidence="3">The sequence shown here is derived from an EMBL/GenBank/DDBJ whole genome shotgun (WGS) entry which is preliminary data.</text>
</comment>
<evidence type="ECO:0000313" key="3">
    <source>
        <dbReference type="EMBL" id="OGG26841.1"/>
    </source>
</evidence>
<dbReference type="Pfam" id="PF13399">
    <property type="entry name" value="LytR_C"/>
    <property type="match status" value="1"/>
</dbReference>
<sequence length="512" mass="57610">MLYLFLTDSKIIGLRTEKSILGGEKISGCLLRKFPKGVIIDGIVKDIDKFKNELKEALNSAYPIPISEKQVSLVISDSHVFTKRLKISVNDKNEDVSQIILEEIKKILPYDPYELENFYQTINVSDKEKELYYTAMPKSTVSHLKDLFSSYPLKLEFIASNSLSIFNLFESVLTNNQVILYCHVENNNQSFILFDNDGPVKIIEEKTAVKSFFTKVKIVIDKLQEENNLKITTIILDGEEALEQNSQDLTDLLKVRVIKLKDIFAEIMQKHKIVFDSGGIQTEVFSSVLGLMLLSSSGAPPNFISEETKSHSEASVTERGENSAHEMAFKKSEESPSGARDLFNGEIIEKRQASLGQILSNRISIIVITVLLILAGIGIFIKRVNRIDMKIPFFTSPTLTPTPSPVPSLTPTPTIDLSLKRSDLKISIQNGTDKTGLAKETASFLEEKGYKIISKSNADKDDYQQTLVKVKKDKEKFLPHLRNDLKDKFDVSTSESLDEDSKEDMILILGRK</sequence>
<organism evidence="3 4">
    <name type="scientific">Candidatus Gottesmanbacteria bacterium RIFCSPLOWO2_01_FULL_39_12b</name>
    <dbReference type="NCBI Taxonomy" id="1798388"/>
    <lineage>
        <taxon>Bacteria</taxon>
        <taxon>Candidatus Gottesmaniibacteriota</taxon>
    </lineage>
</organism>
<feature type="transmembrane region" description="Helical" evidence="1">
    <location>
        <begin position="363"/>
        <end position="381"/>
    </location>
</feature>
<dbReference type="Gene3D" id="3.30.1490.300">
    <property type="match status" value="1"/>
</dbReference>
<feature type="domain" description="LytR/CpsA/Psr regulator C-terminal" evidence="2">
    <location>
        <begin position="423"/>
        <end position="511"/>
    </location>
</feature>
<name>A0A1F6AQ77_9BACT</name>
<reference evidence="3 4" key="1">
    <citation type="journal article" date="2016" name="Nat. Commun.">
        <title>Thousands of microbial genomes shed light on interconnected biogeochemical processes in an aquifer system.</title>
        <authorList>
            <person name="Anantharaman K."/>
            <person name="Brown C.T."/>
            <person name="Hug L.A."/>
            <person name="Sharon I."/>
            <person name="Castelle C.J."/>
            <person name="Probst A.J."/>
            <person name="Thomas B.C."/>
            <person name="Singh A."/>
            <person name="Wilkins M.J."/>
            <person name="Karaoz U."/>
            <person name="Brodie E.L."/>
            <person name="Williams K.H."/>
            <person name="Hubbard S.S."/>
            <person name="Banfield J.F."/>
        </authorList>
    </citation>
    <scope>NUCLEOTIDE SEQUENCE [LARGE SCALE GENOMIC DNA]</scope>
</reference>
<dbReference type="Gene3D" id="3.30.70.2390">
    <property type="match status" value="1"/>
</dbReference>